<sequence>MTAATQPQPRSAIRHPYQNDCGNAAAATLSHSDQTFGNSDNGHRGRTDTLNSLFRLLRNLTIPA</sequence>
<evidence type="ECO:0000313" key="2">
    <source>
        <dbReference type="Proteomes" id="UP000002490"/>
    </source>
</evidence>
<dbReference type="DNASU" id="1148480"/>
<dbReference type="EMBL" id="AE009952">
    <property type="protein sequence ID" value="AAM87081.1"/>
    <property type="molecule type" value="Genomic_DNA"/>
</dbReference>
<reference evidence="1 2" key="1">
    <citation type="journal article" date="2002" name="J. Bacteriol.">
        <title>Genome sequence of Yersinia pestis KIM.</title>
        <authorList>
            <person name="Deng W."/>
            <person name="Burland V."/>
            <person name="Plunkett G.III."/>
            <person name="Boutin A."/>
            <person name="Mayhew G.F."/>
            <person name="Liss P."/>
            <person name="Perna N.T."/>
            <person name="Rose D.J."/>
            <person name="Mau B."/>
            <person name="Zhou S."/>
            <person name="Schwartz D.C."/>
            <person name="Fetherston J.D."/>
            <person name="Lindler L.E."/>
            <person name="Brubaker R.R."/>
            <person name="Plana G.V."/>
            <person name="Straley S.C."/>
            <person name="McDonough K.A."/>
            <person name="Nilles M.L."/>
            <person name="Matson J.S."/>
            <person name="Blattner F.R."/>
            <person name="Perry R.D."/>
        </authorList>
    </citation>
    <scope>NUCLEOTIDE SEQUENCE [LARGE SCALE GENOMIC DNA]</scope>
    <source>
        <strain evidence="2">KIM10+ / Biovar Mediaevalis</strain>
    </source>
</reference>
<gene>
    <name evidence="1" type="ordered locus">y3533</name>
</gene>
<accession>Q8CKG2</accession>
<protein>
    <submittedName>
        <fullName evidence="1">Uncharacterized protein</fullName>
    </submittedName>
</protein>
<dbReference type="KEGG" id="ypk:y3533"/>
<organism evidence="1 2">
    <name type="scientific">Yersinia pestis</name>
    <dbReference type="NCBI Taxonomy" id="632"/>
    <lineage>
        <taxon>Bacteria</taxon>
        <taxon>Pseudomonadati</taxon>
        <taxon>Pseudomonadota</taxon>
        <taxon>Gammaproteobacteria</taxon>
        <taxon>Enterobacterales</taxon>
        <taxon>Yersiniaceae</taxon>
        <taxon>Yersinia</taxon>
    </lineage>
</organism>
<dbReference type="Proteomes" id="UP000002490">
    <property type="component" value="Chromosome"/>
</dbReference>
<dbReference type="AlphaFoldDB" id="Q8CKG2"/>
<proteinExistence type="predicted"/>
<name>Q8CKG2_YERPE</name>
<dbReference type="HOGENOM" id="CLU_2866904_0_0_6"/>
<evidence type="ECO:0000313" key="1">
    <source>
        <dbReference type="EMBL" id="AAM87081.1"/>
    </source>
</evidence>